<dbReference type="GO" id="GO:0005886">
    <property type="term" value="C:plasma membrane"/>
    <property type="evidence" value="ECO:0007669"/>
    <property type="project" value="UniProtKB-SubCell"/>
</dbReference>
<dbReference type="SUPFAM" id="SSF46626">
    <property type="entry name" value="Cytochrome c"/>
    <property type="match status" value="3"/>
</dbReference>
<feature type="binding site" description="covalent" evidence="11">
    <location>
        <position position="69"/>
    </location>
    <ligand>
        <name>heme c</name>
        <dbReference type="ChEBI" id="CHEBI:61717"/>
        <label>1</label>
    </ligand>
</feature>
<dbReference type="GO" id="GO:0005506">
    <property type="term" value="F:iron ion binding"/>
    <property type="evidence" value="ECO:0007669"/>
    <property type="project" value="InterPro"/>
</dbReference>
<dbReference type="PANTHER" id="PTHR35008">
    <property type="entry name" value="BLL4482 PROTEIN-RELATED"/>
    <property type="match status" value="1"/>
</dbReference>
<keyword evidence="4 11" id="KW-0349">Heme</keyword>
<evidence type="ECO:0000256" key="3">
    <source>
        <dbReference type="ARBA" id="ARBA00022475"/>
    </source>
</evidence>
<feature type="binding site" description="covalent" evidence="11">
    <location>
        <position position="361"/>
    </location>
    <ligand>
        <name>heme c</name>
        <dbReference type="ChEBI" id="CHEBI:61717"/>
        <label>3</label>
    </ligand>
</feature>
<dbReference type="PIRSF" id="PIRSF000018">
    <property type="entry name" value="Mb_ADH_cyt_c"/>
    <property type="match status" value="1"/>
</dbReference>
<evidence type="ECO:0000256" key="4">
    <source>
        <dbReference type="ARBA" id="ARBA00022617"/>
    </source>
</evidence>
<feature type="binding site" description="covalent" evidence="11">
    <location>
        <position position="66"/>
    </location>
    <ligand>
        <name>heme c</name>
        <dbReference type="ChEBI" id="CHEBI:61717"/>
        <label>1</label>
    </ligand>
</feature>
<feature type="binding site" description="axial binding residue" evidence="12">
    <location>
        <position position="230"/>
    </location>
    <ligand>
        <name>heme c</name>
        <dbReference type="ChEBI" id="CHEBI:61717"/>
        <label>2</label>
    </ligand>
    <ligandPart>
        <name>Fe</name>
        <dbReference type="ChEBI" id="CHEBI:18248"/>
    </ligandPart>
</feature>
<dbReference type="PRINTS" id="PR00605">
    <property type="entry name" value="CYTCHROMECIC"/>
</dbReference>
<evidence type="ECO:0000313" key="15">
    <source>
        <dbReference type="EMBL" id="SIO18608.1"/>
    </source>
</evidence>
<protein>
    <submittedName>
        <fullName evidence="15">Cytochrome c, mono-and diheme variants</fullName>
    </submittedName>
</protein>
<keyword evidence="6 13" id="KW-0732">Signal</keyword>
<evidence type="ECO:0000256" key="8">
    <source>
        <dbReference type="ARBA" id="ARBA00022982"/>
    </source>
</evidence>
<evidence type="ECO:0000313" key="16">
    <source>
        <dbReference type="Proteomes" id="UP000184693"/>
    </source>
</evidence>
<accession>A0A1N6HFI8</accession>
<evidence type="ECO:0000256" key="6">
    <source>
        <dbReference type="ARBA" id="ARBA00022729"/>
    </source>
</evidence>
<dbReference type="PROSITE" id="PS51007">
    <property type="entry name" value="CYTC"/>
    <property type="match status" value="3"/>
</dbReference>
<keyword evidence="5 12" id="KW-0479">Metal-binding</keyword>
<evidence type="ECO:0000259" key="14">
    <source>
        <dbReference type="PROSITE" id="PS51007"/>
    </source>
</evidence>
<dbReference type="OrthoDB" id="9809720at2"/>
<organism evidence="15 16">
    <name type="scientific">Paraburkholderia phenazinium</name>
    <dbReference type="NCBI Taxonomy" id="60549"/>
    <lineage>
        <taxon>Bacteria</taxon>
        <taxon>Pseudomonadati</taxon>
        <taxon>Pseudomonadota</taxon>
        <taxon>Betaproteobacteria</taxon>
        <taxon>Burkholderiales</taxon>
        <taxon>Burkholderiaceae</taxon>
        <taxon>Paraburkholderia</taxon>
    </lineage>
</organism>
<feature type="domain" description="Cytochrome c" evidence="14">
    <location>
        <begin position="345"/>
        <end position="433"/>
    </location>
</feature>
<dbReference type="InterPro" id="IPR051459">
    <property type="entry name" value="Cytochrome_c-type_DH"/>
</dbReference>
<feature type="signal peptide" evidence="13">
    <location>
        <begin position="1"/>
        <end position="34"/>
    </location>
</feature>
<evidence type="ECO:0000256" key="1">
    <source>
        <dbReference type="ARBA" id="ARBA00004236"/>
    </source>
</evidence>
<dbReference type="GO" id="GO:0009055">
    <property type="term" value="F:electron transfer activity"/>
    <property type="evidence" value="ECO:0007669"/>
    <property type="project" value="InterPro"/>
</dbReference>
<feature type="binding site" description="axial binding residue" evidence="12">
    <location>
        <position position="362"/>
    </location>
    <ligand>
        <name>heme c</name>
        <dbReference type="ChEBI" id="CHEBI:61717"/>
        <label>3</label>
    </ligand>
    <ligandPart>
        <name>Fe</name>
        <dbReference type="ChEBI" id="CHEBI:18248"/>
    </ligandPart>
</feature>
<dbReference type="Pfam" id="PF13442">
    <property type="entry name" value="Cytochrome_CBB3"/>
    <property type="match status" value="1"/>
</dbReference>
<keyword evidence="2" id="KW-0813">Transport</keyword>
<feature type="binding site" description="covalent" evidence="11">
    <location>
        <position position="229"/>
    </location>
    <ligand>
        <name>heme c</name>
        <dbReference type="ChEBI" id="CHEBI:61717"/>
        <label>2</label>
    </ligand>
</feature>
<keyword evidence="8" id="KW-0249">Electron transport</keyword>
<feature type="binding site" description="covalent" evidence="11">
    <location>
        <position position="226"/>
    </location>
    <ligand>
        <name>heme c</name>
        <dbReference type="ChEBI" id="CHEBI:61717"/>
        <label>2</label>
    </ligand>
</feature>
<proteinExistence type="predicted"/>
<dbReference type="InterPro" id="IPR014353">
    <property type="entry name" value="Membr-bd_ADH_cyt_c"/>
</dbReference>
<evidence type="ECO:0000256" key="13">
    <source>
        <dbReference type="SAM" id="SignalP"/>
    </source>
</evidence>
<dbReference type="PANTHER" id="PTHR35008:SF8">
    <property type="entry name" value="ALCOHOL DEHYDROGENASE CYTOCHROME C SUBUNIT"/>
    <property type="match status" value="1"/>
</dbReference>
<comment type="cofactor">
    <cofactor evidence="11">
        <name>heme c</name>
        <dbReference type="ChEBI" id="CHEBI:61717"/>
    </cofactor>
    <text evidence="11">Binds 3 heme c groups covalently per subunit.</text>
</comment>
<feature type="domain" description="Cytochrome c" evidence="14">
    <location>
        <begin position="211"/>
        <end position="318"/>
    </location>
</feature>
<feature type="chain" id="PRO_5013065696" evidence="13">
    <location>
        <begin position="35"/>
        <end position="456"/>
    </location>
</feature>
<keyword evidence="3" id="KW-1003">Cell membrane</keyword>
<gene>
    <name evidence="15" type="ORF">SAMN05444168_3246</name>
</gene>
<evidence type="ECO:0000256" key="11">
    <source>
        <dbReference type="PIRSR" id="PIRSR000018-50"/>
    </source>
</evidence>
<feature type="binding site" description="axial binding residue" evidence="12">
    <location>
        <position position="70"/>
    </location>
    <ligand>
        <name>heme c</name>
        <dbReference type="ChEBI" id="CHEBI:61717"/>
        <label>1</label>
    </ligand>
    <ligandPart>
        <name>Fe</name>
        <dbReference type="ChEBI" id="CHEBI:18248"/>
    </ligandPart>
</feature>
<keyword evidence="9 12" id="KW-0408">Iron</keyword>
<dbReference type="PROSITE" id="PS51257">
    <property type="entry name" value="PROKAR_LIPOPROTEIN"/>
    <property type="match status" value="1"/>
</dbReference>
<evidence type="ECO:0000256" key="7">
    <source>
        <dbReference type="ARBA" id="ARBA00022737"/>
    </source>
</evidence>
<dbReference type="RefSeq" id="WP_074265165.1">
    <property type="nucleotide sequence ID" value="NZ_FSRM01000001.1"/>
</dbReference>
<dbReference type="InterPro" id="IPR036909">
    <property type="entry name" value="Cyt_c-like_dom_sf"/>
</dbReference>
<keyword evidence="7" id="KW-0677">Repeat</keyword>
<dbReference type="InterPro" id="IPR008168">
    <property type="entry name" value="Cyt_C_IC"/>
</dbReference>
<dbReference type="Proteomes" id="UP000184693">
    <property type="component" value="Unassembled WGS sequence"/>
</dbReference>
<dbReference type="GO" id="GO:0016614">
    <property type="term" value="F:oxidoreductase activity, acting on CH-OH group of donors"/>
    <property type="evidence" value="ECO:0007669"/>
    <property type="project" value="InterPro"/>
</dbReference>
<keyword evidence="10" id="KW-0472">Membrane</keyword>
<dbReference type="Pfam" id="PF00034">
    <property type="entry name" value="Cytochrom_C"/>
    <property type="match status" value="2"/>
</dbReference>
<dbReference type="GO" id="GO:0020037">
    <property type="term" value="F:heme binding"/>
    <property type="evidence" value="ECO:0007669"/>
    <property type="project" value="InterPro"/>
</dbReference>
<evidence type="ECO:0000256" key="2">
    <source>
        <dbReference type="ARBA" id="ARBA00022448"/>
    </source>
</evidence>
<reference evidence="15 16" key="1">
    <citation type="submission" date="2016-11" db="EMBL/GenBank/DDBJ databases">
        <authorList>
            <person name="Jaros S."/>
            <person name="Januszkiewicz K."/>
            <person name="Wedrychowicz H."/>
        </authorList>
    </citation>
    <scope>NUCLEOTIDE SEQUENCE [LARGE SCALE GENOMIC DNA]</scope>
    <source>
        <strain evidence="15 16">GAS86</strain>
    </source>
</reference>
<comment type="subcellular location">
    <subcellularLocation>
        <location evidence="1">Cell membrane</location>
    </subcellularLocation>
</comment>
<feature type="domain" description="Cytochrome c" evidence="14">
    <location>
        <begin position="52"/>
        <end position="155"/>
    </location>
</feature>
<name>A0A1N6HFI8_9BURK</name>
<evidence type="ECO:0000256" key="9">
    <source>
        <dbReference type="ARBA" id="ARBA00023004"/>
    </source>
</evidence>
<dbReference type="InterPro" id="IPR009056">
    <property type="entry name" value="Cyt_c-like_dom"/>
</dbReference>
<sequence>MKTRSIGLSAWLCVLACTAFVAATSCWFVHPLFAATAVAEAPIASPAADETATLKRGAELAAIGDCVVCHTAKHDAPFAGGRPLDTPFGVIYSTNITPDRQTGIGAWSLDDFKQAMRRGVSRDGHLLYPAFPYPHFTHMTDADIAAVYAYLMSRDAVQATAPANRLMFPLGFRPLIAVWNLFFLNRGVEPDGASFAAAATSTSTPTASHEEQLLRGRYLIDGPAHCAACHTPMNLLGAEKRDEAFDGNVIEGWQAPALTTLLRAPKPWTHDQLTAYLRTGLADQHGASAGPMRPVTQSLADASDADVDAMATYLLSLQTASATALTDAAPQEAQAQTQTAPADNMHVQNGAVLFSATCASCHAAHAPMTTFGDRPSLALSTAVNAQDPRNALRLILDGIPNERGTRGPYMPAFAGTLTDAQIADLAAYLRANFSSQPAWNLDAANVEKLRQETSEP</sequence>
<dbReference type="AlphaFoldDB" id="A0A1N6HFI8"/>
<dbReference type="EMBL" id="FSRM01000001">
    <property type="protein sequence ID" value="SIO18608.1"/>
    <property type="molecule type" value="Genomic_DNA"/>
</dbReference>
<feature type="binding site" description="covalent" evidence="11">
    <location>
        <position position="358"/>
    </location>
    <ligand>
        <name>heme c</name>
        <dbReference type="ChEBI" id="CHEBI:61717"/>
        <label>3</label>
    </ligand>
</feature>
<evidence type="ECO:0000256" key="12">
    <source>
        <dbReference type="PIRSR" id="PIRSR000018-51"/>
    </source>
</evidence>
<evidence type="ECO:0000256" key="5">
    <source>
        <dbReference type="ARBA" id="ARBA00022723"/>
    </source>
</evidence>
<evidence type="ECO:0000256" key="10">
    <source>
        <dbReference type="ARBA" id="ARBA00023136"/>
    </source>
</evidence>
<dbReference type="Gene3D" id="1.10.760.10">
    <property type="entry name" value="Cytochrome c-like domain"/>
    <property type="match status" value="3"/>
</dbReference>